<dbReference type="PANTHER" id="PTHR43547:SF2">
    <property type="entry name" value="HYBRID SIGNAL TRANSDUCTION HISTIDINE KINASE C"/>
    <property type="match status" value="1"/>
</dbReference>
<feature type="domain" description="Histidine kinase/HSP90-like ATPase" evidence="4">
    <location>
        <begin position="977"/>
        <end position="1070"/>
    </location>
</feature>
<keyword evidence="3" id="KW-0732">Signal</keyword>
<dbReference type="KEGG" id="rhoz:GXP67_23485"/>
<dbReference type="InterPro" id="IPR003594">
    <property type="entry name" value="HATPase_dom"/>
</dbReference>
<evidence type="ECO:0000256" key="1">
    <source>
        <dbReference type="ARBA" id="ARBA00022553"/>
    </source>
</evidence>
<dbReference type="CDD" id="cd16917">
    <property type="entry name" value="HATPase_UhpB-NarQ-NarX-like"/>
    <property type="match status" value="1"/>
</dbReference>
<gene>
    <name evidence="5" type="ORF">GXP67_23485</name>
</gene>
<feature type="signal peptide" evidence="3">
    <location>
        <begin position="1"/>
        <end position="25"/>
    </location>
</feature>
<sequence length="1084" mass="123006">MLFSNRLTPLFCCWLYLLAITGLKAHPGDPSKEVFFEHISVDKGLSSTSVYAITQTWDGFLWIGTQNGLNRYDGYGFKSFNFIPGNSASLSNSWVKALAVDKVGNLWVATSSGLNRYHRETESFTSYFHHKPQKNSLADNNIWNLFTDKEGTLWVGTNNGLSKYIPAKDHFVNYYIPSQPGQQVSNAINAITEDNDGNLWVGTWGSGIFKFNKETGEFRNFTDITSIQAAAGLYVKVLKYDRKGNLWIGTQDTGLHTYNPTSRQYKIFKKQAGDINSISDNGILSLLEDSRGDLWFGTHDGGINYFHSSNASFIRYQTDFLKPQSFQGHWVPCFFEDNAGNIWVGHDNGISKFNPGGMKFQHFKNNPFDENSVPNSNISLLYEDNQGIIWIGTWGASLSKYDRQKDTFTHYKHDPANKRSISDRRIWGICEDAEKNLWVATSSGMDRLDRKTGTFTHFNDIYKDNPAAQIGFPALSSTAIDNKNRFWIGTWGGGIYIHDPQNKTTTHVVHNPDDSNSPSNDRIKHIFIDSHQNIWVSTSEGGLDKIVIKTDGSLSFRHFRYEVSQTQSIGSDSPQIVFEDSKQRIWVGTEGGGLSFYNPGTDDFQRVHIRQISSILNSVYGILEDEAGNLWLSTNNGIIHYNPVSGHGKGYDITDGLQGNTFLSGHCQTKDGAMLFGGHNGFNLFYPQRITESTFKPPVLISELRIFNEVIEPGRAHKNTYAGESPVLSRPLYLSDEINLSYKDYILSFSFTCLDFTAPHKNKFAFMMENFEDEWNFTDGSKRFATYTNLPPGEYIFKVKGTNSDGLWNQEPAAVKLIITPPFWQTWWFRTLFISIILVIVYSLHRLWLQVKFENLLAMERVKAQEAEAIRKRVAMDFHDEMGNQLASITAIVNLINIRQSKKEYYIEDLLSRLTQHAQTLFYGTKDFIWSIDPKSDKAEVILLNIKDFGEDLFDRTGISFHFSKDIQDPGLTFPSGASRHITLICKEVFTNIVKHAHCQTVQVRAIADDDQLRISIKDDGCGFDRTLLKKNGNGLENMRSRARKINADISIESHLNQGTEIVLTILIPRKGEDKKKLILDFSN</sequence>
<evidence type="ECO:0000259" key="4">
    <source>
        <dbReference type="SMART" id="SM00387"/>
    </source>
</evidence>
<dbReference type="Gene3D" id="2.60.40.10">
    <property type="entry name" value="Immunoglobulins"/>
    <property type="match status" value="1"/>
</dbReference>
<keyword evidence="1" id="KW-0597">Phosphoprotein</keyword>
<dbReference type="EMBL" id="CP048222">
    <property type="protein sequence ID" value="QHT69390.1"/>
    <property type="molecule type" value="Genomic_DNA"/>
</dbReference>
<proteinExistence type="predicted"/>
<dbReference type="InterPro" id="IPR011123">
    <property type="entry name" value="Y_Y_Y"/>
</dbReference>
<evidence type="ECO:0000313" key="6">
    <source>
        <dbReference type="Proteomes" id="UP000480178"/>
    </source>
</evidence>
<dbReference type="Pfam" id="PF07494">
    <property type="entry name" value="Reg_prop"/>
    <property type="match status" value="7"/>
</dbReference>
<evidence type="ECO:0000313" key="5">
    <source>
        <dbReference type="EMBL" id="QHT69390.1"/>
    </source>
</evidence>
<dbReference type="InterPro" id="IPR036890">
    <property type="entry name" value="HATPase_C_sf"/>
</dbReference>
<keyword evidence="2" id="KW-0472">Membrane</keyword>
<dbReference type="SUPFAM" id="SSF55874">
    <property type="entry name" value="ATPase domain of HSP90 chaperone/DNA topoisomerase II/histidine kinase"/>
    <property type="match status" value="1"/>
</dbReference>
<dbReference type="FunFam" id="2.60.40.10:FF:000791">
    <property type="entry name" value="Two-component system sensor histidine kinase/response regulator"/>
    <property type="match status" value="1"/>
</dbReference>
<evidence type="ECO:0000256" key="3">
    <source>
        <dbReference type="SAM" id="SignalP"/>
    </source>
</evidence>
<keyword evidence="2" id="KW-0812">Transmembrane</keyword>
<dbReference type="Gene3D" id="2.130.10.10">
    <property type="entry name" value="YVTN repeat-like/Quinoprotein amine dehydrogenase"/>
    <property type="match status" value="2"/>
</dbReference>
<dbReference type="GO" id="GO:0000155">
    <property type="term" value="F:phosphorelay sensor kinase activity"/>
    <property type="evidence" value="ECO:0007669"/>
    <property type="project" value="TreeGrafter"/>
</dbReference>
<dbReference type="Gene3D" id="3.30.565.10">
    <property type="entry name" value="Histidine kinase-like ATPase, C-terminal domain"/>
    <property type="match status" value="1"/>
</dbReference>
<keyword evidence="6" id="KW-1185">Reference proteome</keyword>
<dbReference type="PANTHER" id="PTHR43547">
    <property type="entry name" value="TWO-COMPONENT HISTIDINE KINASE"/>
    <property type="match status" value="1"/>
</dbReference>
<dbReference type="RefSeq" id="WP_162445379.1">
    <property type="nucleotide sequence ID" value="NZ_CP048222.1"/>
</dbReference>
<accession>A0A6C0GP36</accession>
<organism evidence="5 6">
    <name type="scientific">Rhodocytophaga rosea</name>
    <dbReference type="NCBI Taxonomy" id="2704465"/>
    <lineage>
        <taxon>Bacteria</taxon>
        <taxon>Pseudomonadati</taxon>
        <taxon>Bacteroidota</taxon>
        <taxon>Cytophagia</taxon>
        <taxon>Cytophagales</taxon>
        <taxon>Rhodocytophagaceae</taxon>
        <taxon>Rhodocytophaga</taxon>
    </lineage>
</organism>
<dbReference type="Pfam" id="PF07495">
    <property type="entry name" value="Y_Y_Y"/>
    <property type="match status" value="1"/>
</dbReference>
<feature type="chain" id="PRO_5025501723" description="Histidine kinase/HSP90-like ATPase domain-containing protein" evidence="3">
    <location>
        <begin position="26"/>
        <end position="1084"/>
    </location>
</feature>
<dbReference type="AlphaFoldDB" id="A0A6C0GP36"/>
<dbReference type="SUPFAM" id="SSF63829">
    <property type="entry name" value="Calcium-dependent phosphotriesterase"/>
    <property type="match status" value="3"/>
</dbReference>
<name>A0A6C0GP36_9BACT</name>
<dbReference type="InterPro" id="IPR011110">
    <property type="entry name" value="Reg_prop"/>
</dbReference>
<evidence type="ECO:0000256" key="2">
    <source>
        <dbReference type="SAM" id="Phobius"/>
    </source>
</evidence>
<reference evidence="5 6" key="1">
    <citation type="submission" date="2020-01" db="EMBL/GenBank/DDBJ databases">
        <authorList>
            <person name="Kim M.K."/>
        </authorList>
    </citation>
    <scope>NUCLEOTIDE SEQUENCE [LARGE SCALE GENOMIC DNA]</scope>
    <source>
        <strain evidence="5 6">172606-1</strain>
    </source>
</reference>
<dbReference type="Proteomes" id="UP000480178">
    <property type="component" value="Chromosome"/>
</dbReference>
<dbReference type="Pfam" id="PF02518">
    <property type="entry name" value="HATPase_c"/>
    <property type="match status" value="1"/>
</dbReference>
<dbReference type="InterPro" id="IPR015943">
    <property type="entry name" value="WD40/YVTN_repeat-like_dom_sf"/>
</dbReference>
<dbReference type="SMART" id="SM00387">
    <property type="entry name" value="HATPase_c"/>
    <property type="match status" value="1"/>
</dbReference>
<protein>
    <recommendedName>
        <fullName evidence="4">Histidine kinase/HSP90-like ATPase domain-containing protein</fullName>
    </recommendedName>
</protein>
<keyword evidence="2" id="KW-1133">Transmembrane helix</keyword>
<feature type="transmembrane region" description="Helical" evidence="2">
    <location>
        <begin position="827"/>
        <end position="849"/>
    </location>
</feature>
<dbReference type="InterPro" id="IPR013783">
    <property type="entry name" value="Ig-like_fold"/>
</dbReference>